<dbReference type="Pfam" id="PF01244">
    <property type="entry name" value="Peptidase_M19"/>
    <property type="match status" value="1"/>
</dbReference>
<evidence type="ECO:0000313" key="1">
    <source>
        <dbReference type="EMBL" id="GBQ07733.1"/>
    </source>
</evidence>
<protein>
    <submittedName>
        <fullName evidence="1">Dipeptidase</fullName>
    </submittedName>
</protein>
<dbReference type="RefSeq" id="WP_018979325.1">
    <property type="nucleotide sequence ID" value="NZ_BAQD01000043.1"/>
</dbReference>
<dbReference type="EMBL" id="BAQD01000043">
    <property type="protein sequence ID" value="GBQ07733.1"/>
    <property type="molecule type" value="Genomic_DNA"/>
</dbReference>
<dbReference type="SUPFAM" id="SSF51556">
    <property type="entry name" value="Metallo-dependent hydrolases"/>
    <property type="match status" value="1"/>
</dbReference>
<dbReference type="Proteomes" id="UP001062901">
    <property type="component" value="Unassembled WGS sequence"/>
</dbReference>
<evidence type="ECO:0000313" key="2">
    <source>
        <dbReference type="Proteomes" id="UP001062901"/>
    </source>
</evidence>
<organism evidence="1 2">
    <name type="scientific">Saccharibacter floricola DSM 15669</name>
    <dbReference type="NCBI Taxonomy" id="1123227"/>
    <lineage>
        <taxon>Bacteria</taxon>
        <taxon>Pseudomonadati</taxon>
        <taxon>Pseudomonadota</taxon>
        <taxon>Alphaproteobacteria</taxon>
        <taxon>Acetobacterales</taxon>
        <taxon>Acetobacteraceae</taxon>
        <taxon>Saccharibacter</taxon>
    </lineage>
</organism>
<dbReference type="InterPro" id="IPR008257">
    <property type="entry name" value="Pept_M19"/>
</dbReference>
<keyword evidence="2" id="KW-1185">Reference proteome</keyword>
<dbReference type="PANTHER" id="PTHR10443">
    <property type="entry name" value="MICROSOMAL DIPEPTIDASE"/>
    <property type="match status" value="1"/>
</dbReference>
<gene>
    <name evidence="1" type="ORF">AA15669_1510</name>
</gene>
<dbReference type="CDD" id="cd01301">
    <property type="entry name" value="rDP_like"/>
    <property type="match status" value="1"/>
</dbReference>
<comment type="caution">
    <text evidence="1">The sequence shown here is derived from an EMBL/GenBank/DDBJ whole genome shotgun (WGS) entry which is preliminary data.</text>
</comment>
<sequence>MTQKPLITFDTHIDIPWPERTAEGLPAWVGDTQEDLWKRETTRRFTVPKAQEGKLTAACLAAYIPQFLLTPEGYEAAWKRVQAMLEAIHTSVASAPKKNQARLCVTEHEIREAVEKGMVAIVPVVENGYAIGEDPSRIAWLAQQYGVRYMTLTHNGHNQLADAAVARGEAEKKYGGLSTLGREVIAEMNRHAMVVDVSHTSKQSMMQATELSRAPVLASHSCVRALCDHPRNLDDEQLDRLRDTGGLLQVTAMGAFLKRGGGGTLETLIDHITYTVERIGVEHVGFSSDFDGGGGIDGWEDASQTASVIERLKHAGFDESERRALCGENMMRLLKQAENVALQ</sequence>
<dbReference type="PANTHER" id="PTHR10443:SF12">
    <property type="entry name" value="DIPEPTIDASE"/>
    <property type="match status" value="1"/>
</dbReference>
<dbReference type="PROSITE" id="PS51365">
    <property type="entry name" value="RENAL_DIPEPTIDASE_2"/>
    <property type="match status" value="1"/>
</dbReference>
<dbReference type="InterPro" id="IPR032466">
    <property type="entry name" value="Metal_Hydrolase"/>
</dbReference>
<name>A0ABQ0NZX6_9PROT</name>
<proteinExistence type="predicted"/>
<accession>A0ABQ0NZX6</accession>
<dbReference type="Gene3D" id="3.20.20.140">
    <property type="entry name" value="Metal-dependent hydrolases"/>
    <property type="match status" value="1"/>
</dbReference>
<reference evidence="1" key="1">
    <citation type="submission" date="2013-04" db="EMBL/GenBank/DDBJ databases">
        <title>The genome sequencing project of 58 acetic acid bacteria.</title>
        <authorList>
            <person name="Okamoto-Kainuma A."/>
            <person name="Ishikawa M."/>
            <person name="Umino S."/>
            <person name="Koizumi Y."/>
            <person name="Shiwa Y."/>
            <person name="Yoshikawa H."/>
            <person name="Matsutani M."/>
            <person name="Matsushita K."/>
        </authorList>
    </citation>
    <scope>NUCLEOTIDE SEQUENCE</scope>
    <source>
        <strain evidence="1">DSM 15669</strain>
    </source>
</reference>